<comment type="caution">
    <text evidence="3">The sequence shown here is derived from an EMBL/GenBank/DDBJ whole genome shotgun (WGS) entry which is preliminary data.</text>
</comment>
<dbReference type="GO" id="GO:0051082">
    <property type="term" value="F:unfolded protein binding"/>
    <property type="evidence" value="ECO:0007669"/>
    <property type="project" value="TreeGrafter"/>
</dbReference>
<sequence length="335" mass="38216">MKLADFGLSRSVNKRGTYTMSSGIKGTKCWYSPELLKLNNQFQRSPQGRGTVKSDVFALGLVFAYLLLDGTHLYGSNEIEINANIVANTQVYIHKIDPFHYALELIKNMLKHDDKISSDKVVIQLKSIKKKLSVAEKELRHLCTNSTSLDFEKFEILTQLAIDVYGKSIGGSNELEKAFQVILDQLVEETKKLENDPNYPSNYRRKMADVWNNFIYTLSNFPQTFQDEIVQQMIHQAAEDTKDSTLALMSFDQSFRNHLELTNSNNSEDKEVIRRQGEEPKKKMWSSGSTSSDLAKGKKFLKKLQYVQHVDKEKETASEIPEQTLQDILAVKCGL</sequence>
<dbReference type="InterPro" id="IPR000719">
    <property type="entry name" value="Prot_kinase_dom"/>
</dbReference>
<dbReference type="GO" id="GO:0004674">
    <property type="term" value="F:protein serine/threonine kinase activity"/>
    <property type="evidence" value="ECO:0007669"/>
    <property type="project" value="InterPro"/>
</dbReference>
<protein>
    <recommendedName>
        <fullName evidence="2">Protein kinase domain-containing protein</fullName>
    </recommendedName>
</protein>
<dbReference type="InterPro" id="IPR011009">
    <property type="entry name" value="Kinase-like_dom_sf"/>
</dbReference>
<name>A0A8J2SB50_9CRUS</name>
<dbReference type="GO" id="GO:0036498">
    <property type="term" value="P:IRE1-mediated unfolded protein response"/>
    <property type="evidence" value="ECO:0007669"/>
    <property type="project" value="TreeGrafter"/>
</dbReference>
<feature type="region of interest" description="Disordered" evidence="1">
    <location>
        <begin position="263"/>
        <end position="293"/>
    </location>
</feature>
<dbReference type="GO" id="GO:0004521">
    <property type="term" value="F:RNA endonuclease activity"/>
    <property type="evidence" value="ECO:0007669"/>
    <property type="project" value="InterPro"/>
</dbReference>
<dbReference type="GO" id="GO:0005524">
    <property type="term" value="F:ATP binding"/>
    <property type="evidence" value="ECO:0007669"/>
    <property type="project" value="InterPro"/>
</dbReference>
<dbReference type="GO" id="GO:1990604">
    <property type="term" value="C:IRE1-TRAF2-ASK1 complex"/>
    <property type="evidence" value="ECO:0007669"/>
    <property type="project" value="TreeGrafter"/>
</dbReference>
<dbReference type="InterPro" id="IPR045133">
    <property type="entry name" value="IRE1/2-like"/>
</dbReference>
<organism evidence="3 4">
    <name type="scientific">Daphnia galeata</name>
    <dbReference type="NCBI Taxonomy" id="27404"/>
    <lineage>
        <taxon>Eukaryota</taxon>
        <taxon>Metazoa</taxon>
        <taxon>Ecdysozoa</taxon>
        <taxon>Arthropoda</taxon>
        <taxon>Crustacea</taxon>
        <taxon>Branchiopoda</taxon>
        <taxon>Diplostraca</taxon>
        <taxon>Cladocera</taxon>
        <taxon>Anomopoda</taxon>
        <taxon>Daphniidae</taxon>
        <taxon>Daphnia</taxon>
    </lineage>
</organism>
<feature type="domain" description="Protein kinase" evidence="2">
    <location>
        <begin position="1"/>
        <end position="166"/>
    </location>
</feature>
<dbReference type="Proteomes" id="UP000789390">
    <property type="component" value="Unassembled WGS sequence"/>
</dbReference>
<dbReference type="PROSITE" id="PS50011">
    <property type="entry name" value="PROTEIN_KINASE_DOM"/>
    <property type="match status" value="1"/>
</dbReference>
<dbReference type="Pfam" id="PF00069">
    <property type="entry name" value="Pkinase"/>
    <property type="match status" value="1"/>
</dbReference>
<dbReference type="PANTHER" id="PTHR13954:SF6">
    <property type="entry name" value="NON-SPECIFIC SERINE_THREONINE PROTEIN KINASE"/>
    <property type="match status" value="1"/>
</dbReference>
<evidence type="ECO:0000256" key="1">
    <source>
        <dbReference type="SAM" id="MobiDB-lite"/>
    </source>
</evidence>
<gene>
    <name evidence="3" type="ORF">DGAL_LOCUS16287</name>
</gene>
<dbReference type="PANTHER" id="PTHR13954">
    <property type="entry name" value="IRE1-RELATED"/>
    <property type="match status" value="1"/>
</dbReference>
<dbReference type="SUPFAM" id="SSF56112">
    <property type="entry name" value="Protein kinase-like (PK-like)"/>
    <property type="match status" value="1"/>
</dbReference>
<proteinExistence type="predicted"/>
<evidence type="ECO:0000259" key="2">
    <source>
        <dbReference type="PROSITE" id="PS50011"/>
    </source>
</evidence>
<feature type="compositionally biased region" description="Basic and acidic residues" evidence="1">
    <location>
        <begin position="267"/>
        <end position="282"/>
    </location>
</feature>
<dbReference type="OrthoDB" id="6373300at2759"/>
<dbReference type="GO" id="GO:0070059">
    <property type="term" value="P:intrinsic apoptotic signaling pathway in response to endoplasmic reticulum stress"/>
    <property type="evidence" value="ECO:0007669"/>
    <property type="project" value="TreeGrafter"/>
</dbReference>
<accession>A0A8J2SB50</accession>
<dbReference type="EMBL" id="CAKKLH010000327">
    <property type="protein sequence ID" value="CAH0112554.1"/>
    <property type="molecule type" value="Genomic_DNA"/>
</dbReference>
<dbReference type="Gene3D" id="1.10.510.10">
    <property type="entry name" value="Transferase(Phosphotransferase) domain 1"/>
    <property type="match status" value="1"/>
</dbReference>
<evidence type="ECO:0000313" key="3">
    <source>
        <dbReference type="EMBL" id="CAH0112554.1"/>
    </source>
</evidence>
<keyword evidence="4" id="KW-1185">Reference proteome</keyword>
<evidence type="ECO:0000313" key="4">
    <source>
        <dbReference type="Proteomes" id="UP000789390"/>
    </source>
</evidence>
<dbReference type="AlphaFoldDB" id="A0A8J2SB50"/>
<reference evidence="3" key="1">
    <citation type="submission" date="2021-11" db="EMBL/GenBank/DDBJ databases">
        <authorList>
            <person name="Schell T."/>
        </authorList>
    </citation>
    <scope>NUCLEOTIDE SEQUENCE</scope>
    <source>
        <strain evidence="3">M5</strain>
    </source>
</reference>